<keyword evidence="1" id="KW-1133">Transmembrane helix</keyword>
<feature type="transmembrane region" description="Helical" evidence="1">
    <location>
        <begin position="101"/>
        <end position="123"/>
    </location>
</feature>
<reference evidence="3" key="1">
    <citation type="submission" date="2020-11" db="EMBL/GenBank/DDBJ databases">
        <authorList>
            <consortium name="DOE Joint Genome Institute"/>
            <person name="Ahrendt S."/>
            <person name="Riley R."/>
            <person name="Andreopoulos W."/>
            <person name="LaButti K."/>
            <person name="Pangilinan J."/>
            <person name="Ruiz-duenas F.J."/>
            <person name="Barrasa J.M."/>
            <person name="Sanchez-Garcia M."/>
            <person name="Camarero S."/>
            <person name="Miyauchi S."/>
            <person name="Serrano A."/>
            <person name="Linde D."/>
            <person name="Babiker R."/>
            <person name="Drula E."/>
            <person name="Ayuso-Fernandez I."/>
            <person name="Pacheco R."/>
            <person name="Padilla G."/>
            <person name="Ferreira P."/>
            <person name="Barriuso J."/>
            <person name="Kellner H."/>
            <person name="Castanera R."/>
            <person name="Alfaro M."/>
            <person name="Ramirez L."/>
            <person name="Pisabarro A.G."/>
            <person name="Kuo A."/>
            <person name="Tritt A."/>
            <person name="Lipzen A."/>
            <person name="He G."/>
            <person name="Yan M."/>
            <person name="Ng V."/>
            <person name="Cullen D."/>
            <person name="Martin F."/>
            <person name="Rosso M.-N."/>
            <person name="Henrissat B."/>
            <person name="Hibbett D."/>
            <person name="Martinez A.T."/>
            <person name="Grigoriev I.V."/>
        </authorList>
    </citation>
    <scope>NUCLEOTIDE SEQUENCE</scope>
    <source>
        <strain evidence="3">AH 44721</strain>
    </source>
</reference>
<protein>
    <recommendedName>
        <fullName evidence="2">DUF6534 domain-containing protein</fullName>
    </recommendedName>
</protein>
<keyword evidence="4" id="KW-1185">Reference proteome</keyword>
<name>A0A9P5TNU5_GYMJU</name>
<dbReference type="AlphaFoldDB" id="A0A9P5TNU5"/>
<dbReference type="Proteomes" id="UP000724874">
    <property type="component" value="Unassembled WGS sequence"/>
</dbReference>
<feature type="domain" description="DUF6534" evidence="2">
    <location>
        <begin position="239"/>
        <end position="329"/>
    </location>
</feature>
<feature type="transmembrane region" description="Helical" evidence="1">
    <location>
        <begin position="229"/>
        <end position="253"/>
    </location>
</feature>
<keyword evidence="1" id="KW-0812">Transmembrane</keyword>
<comment type="caution">
    <text evidence="3">The sequence shown here is derived from an EMBL/GenBank/DDBJ whole genome shotgun (WGS) entry which is preliminary data.</text>
</comment>
<feature type="transmembrane region" description="Helical" evidence="1">
    <location>
        <begin position="273"/>
        <end position="297"/>
    </location>
</feature>
<feature type="transmembrane region" description="Helical" evidence="1">
    <location>
        <begin position="26"/>
        <end position="51"/>
    </location>
</feature>
<evidence type="ECO:0000313" key="3">
    <source>
        <dbReference type="EMBL" id="KAF8900486.1"/>
    </source>
</evidence>
<dbReference type="EMBL" id="JADNYJ010000047">
    <property type="protein sequence ID" value="KAF8900486.1"/>
    <property type="molecule type" value="Genomic_DNA"/>
</dbReference>
<evidence type="ECO:0000259" key="2">
    <source>
        <dbReference type="Pfam" id="PF20152"/>
    </source>
</evidence>
<dbReference type="OrthoDB" id="2884999at2759"/>
<dbReference type="Pfam" id="PF20152">
    <property type="entry name" value="DUF6534"/>
    <property type="match status" value="1"/>
</dbReference>
<sequence>MFVSLGGDYEFLQARDAPATSESVPWLLACVIFFGTCAVWGITNVQLFLYLLRHVNDPWKLKALALSIWTLDTLHQALITYRNPIIPIGANFVPFSLQDIVFDALPFLPFALVSILGQAFFAYECGRVSNRKHLIPSFAVRESSRAISTLILIVNGYPGSPHSLSNCTSYWFVVSDQPIKTLPLNVECHSAVLLSDIQSSVLTYQDELANETAGWLIRINGILHLHNRLLLATASIGASLNILMTGFLIAFLWRGYVRNGFVFQRRRPLFFRVVLLFANTGFCTAIYSFLTIFMIAYTRVVYDLFGVYVKLLAPLYTCSVLANLNSRDYLTAHGDHVFLPIDSELKEPILSSRDGPIQFRAGRTFETELPSPE</sequence>
<evidence type="ECO:0000256" key="1">
    <source>
        <dbReference type="SAM" id="Phobius"/>
    </source>
</evidence>
<evidence type="ECO:0000313" key="4">
    <source>
        <dbReference type="Proteomes" id="UP000724874"/>
    </source>
</evidence>
<gene>
    <name evidence="3" type="ORF">CPB84DRAFT_1034683</name>
</gene>
<keyword evidence="1" id="KW-0472">Membrane</keyword>
<dbReference type="InterPro" id="IPR045339">
    <property type="entry name" value="DUF6534"/>
</dbReference>
<organism evidence="3 4">
    <name type="scientific">Gymnopilus junonius</name>
    <name type="common">Spectacular rustgill mushroom</name>
    <name type="synonym">Gymnopilus spectabilis subsp. junonius</name>
    <dbReference type="NCBI Taxonomy" id="109634"/>
    <lineage>
        <taxon>Eukaryota</taxon>
        <taxon>Fungi</taxon>
        <taxon>Dikarya</taxon>
        <taxon>Basidiomycota</taxon>
        <taxon>Agaricomycotina</taxon>
        <taxon>Agaricomycetes</taxon>
        <taxon>Agaricomycetidae</taxon>
        <taxon>Agaricales</taxon>
        <taxon>Agaricineae</taxon>
        <taxon>Hymenogastraceae</taxon>
        <taxon>Gymnopilus</taxon>
    </lineage>
</organism>
<proteinExistence type="predicted"/>
<accession>A0A9P5TNU5</accession>